<comment type="caution">
    <text evidence="1">The sequence shown here is derived from an EMBL/GenBank/DDBJ whole genome shotgun (WGS) entry which is preliminary data.</text>
</comment>
<accession>A0A176WK06</accession>
<gene>
    <name evidence="1" type="ORF">AXG93_4085s1060</name>
</gene>
<evidence type="ECO:0008006" key="3">
    <source>
        <dbReference type="Google" id="ProtNLM"/>
    </source>
</evidence>
<keyword evidence="2" id="KW-1185">Reference proteome</keyword>
<organism evidence="1 2">
    <name type="scientific">Marchantia polymorpha subsp. ruderalis</name>
    <dbReference type="NCBI Taxonomy" id="1480154"/>
    <lineage>
        <taxon>Eukaryota</taxon>
        <taxon>Viridiplantae</taxon>
        <taxon>Streptophyta</taxon>
        <taxon>Embryophyta</taxon>
        <taxon>Marchantiophyta</taxon>
        <taxon>Marchantiopsida</taxon>
        <taxon>Marchantiidae</taxon>
        <taxon>Marchantiales</taxon>
        <taxon>Marchantiaceae</taxon>
        <taxon>Marchantia</taxon>
    </lineage>
</organism>
<dbReference type="Proteomes" id="UP000077202">
    <property type="component" value="Unassembled WGS sequence"/>
</dbReference>
<dbReference type="AlphaFoldDB" id="A0A176WK06"/>
<name>A0A176WK06_MARPO</name>
<evidence type="ECO:0000313" key="1">
    <source>
        <dbReference type="EMBL" id="OAE32685.1"/>
    </source>
</evidence>
<protein>
    <recommendedName>
        <fullName evidence="3">Reverse transcriptase Ty1/copia-type domain-containing protein</fullName>
    </recommendedName>
</protein>
<dbReference type="EMBL" id="LVLJ01000748">
    <property type="protein sequence ID" value="OAE32685.1"/>
    <property type="molecule type" value="Genomic_DNA"/>
</dbReference>
<proteinExistence type="predicted"/>
<reference evidence="1" key="1">
    <citation type="submission" date="2016-03" db="EMBL/GenBank/DDBJ databases">
        <title>Mechanisms controlling the formation of the plant cell surface in tip-growing cells are functionally conserved among land plants.</title>
        <authorList>
            <person name="Honkanen S."/>
            <person name="Jones V.A."/>
            <person name="Morieri G."/>
            <person name="Champion C."/>
            <person name="Hetherington A.J."/>
            <person name="Kelly S."/>
            <person name="Saint-Marcoux D."/>
            <person name="Proust H."/>
            <person name="Prescott H."/>
            <person name="Dolan L."/>
        </authorList>
    </citation>
    <scope>NUCLEOTIDE SEQUENCE [LARGE SCALE GENOMIC DNA]</scope>
    <source>
        <tissue evidence="1">Whole gametophyte</tissue>
    </source>
</reference>
<evidence type="ECO:0000313" key="2">
    <source>
        <dbReference type="Proteomes" id="UP000077202"/>
    </source>
</evidence>
<sequence>MWSKFLSNKNYRSKLLLVSLLQQYETREIKRKRLLGDQRSSRELERLGVWTISSILKDRDLDFEDEDGMALILEEGELSSYREAQASVNKLEWNAAMEREMQSLINNKTWELVELPKDQTVIDSKWVYKLKWVYKMRQESSKLNWWRELFFRYLEEEIYMRQPIGFEVKGQERFNMADSKGVWTPLPAHFKLSAAQCTTYAMQKESMSCVPYEQAVDSLMYLMVCTRPDIALAMGKVMSYMSNPGKVH</sequence>